<feature type="domain" description="RNA polymerase sigma factor 70 region 4 type 2" evidence="7">
    <location>
        <begin position="120"/>
        <end position="171"/>
    </location>
</feature>
<dbReference type="PANTHER" id="PTHR43133">
    <property type="entry name" value="RNA POLYMERASE ECF-TYPE SIGMA FACTO"/>
    <property type="match status" value="1"/>
</dbReference>
<comment type="caution">
    <text evidence="8">The sequence shown here is derived from an EMBL/GenBank/DDBJ whole genome shotgun (WGS) entry which is preliminary data.</text>
</comment>
<dbReference type="InterPro" id="IPR007627">
    <property type="entry name" value="RNA_pol_sigma70_r2"/>
</dbReference>
<keyword evidence="5" id="KW-0804">Transcription</keyword>
<evidence type="ECO:0000259" key="6">
    <source>
        <dbReference type="Pfam" id="PF04542"/>
    </source>
</evidence>
<evidence type="ECO:0000256" key="3">
    <source>
        <dbReference type="ARBA" id="ARBA00023082"/>
    </source>
</evidence>
<organism evidence="8 9">
    <name type="scientific">Paenibacillus ginsengarvi</name>
    <dbReference type="NCBI Taxonomy" id="400777"/>
    <lineage>
        <taxon>Bacteria</taxon>
        <taxon>Bacillati</taxon>
        <taxon>Bacillota</taxon>
        <taxon>Bacilli</taxon>
        <taxon>Bacillales</taxon>
        <taxon>Paenibacillaceae</taxon>
        <taxon>Paenibacillus</taxon>
    </lineage>
</organism>
<evidence type="ECO:0000256" key="1">
    <source>
        <dbReference type="ARBA" id="ARBA00010641"/>
    </source>
</evidence>
<name>A0A3B0BGX0_9BACL</name>
<accession>A0A3B0BGX0</accession>
<dbReference type="Proteomes" id="UP000282311">
    <property type="component" value="Unassembled WGS sequence"/>
</dbReference>
<keyword evidence="3" id="KW-0731">Sigma factor</keyword>
<dbReference type="GO" id="GO:0003677">
    <property type="term" value="F:DNA binding"/>
    <property type="evidence" value="ECO:0007669"/>
    <property type="project" value="UniProtKB-KW"/>
</dbReference>
<keyword evidence="4" id="KW-0238">DNA-binding</keyword>
<proteinExistence type="inferred from homology"/>
<dbReference type="AlphaFoldDB" id="A0A3B0BGX0"/>
<dbReference type="PANTHER" id="PTHR43133:SF8">
    <property type="entry name" value="RNA POLYMERASE SIGMA FACTOR HI_1459-RELATED"/>
    <property type="match status" value="1"/>
</dbReference>
<dbReference type="RefSeq" id="WP_120750861.1">
    <property type="nucleotide sequence ID" value="NZ_RBAH01000029.1"/>
</dbReference>
<evidence type="ECO:0000256" key="5">
    <source>
        <dbReference type="ARBA" id="ARBA00023163"/>
    </source>
</evidence>
<dbReference type="Pfam" id="PF08281">
    <property type="entry name" value="Sigma70_r4_2"/>
    <property type="match status" value="1"/>
</dbReference>
<feature type="domain" description="RNA polymerase sigma-70 region 2" evidence="6">
    <location>
        <begin position="22"/>
        <end position="88"/>
    </location>
</feature>
<evidence type="ECO:0000313" key="9">
    <source>
        <dbReference type="Proteomes" id="UP000282311"/>
    </source>
</evidence>
<dbReference type="Gene3D" id="1.10.10.10">
    <property type="entry name" value="Winged helix-like DNA-binding domain superfamily/Winged helix DNA-binding domain"/>
    <property type="match status" value="1"/>
</dbReference>
<dbReference type="InterPro" id="IPR014284">
    <property type="entry name" value="RNA_pol_sigma-70_dom"/>
</dbReference>
<dbReference type="NCBIfam" id="TIGR02937">
    <property type="entry name" value="sigma70-ECF"/>
    <property type="match status" value="1"/>
</dbReference>
<sequence length="195" mass="23481">MDIQALIERVQNGDTDSFEPIIRLYEQSLFRYCCFLLGNKQEAEDAVQDILFQAYRHMHKVDSTKPLRPWLYTIAQNHCYNMLKKRKRWLSLLPLFRSGDPPAKSAEQVAAERFDGEFGEIARWMQGLSAQEKHLLVLRVVEECTFEEIGRMMNEKPTTIRKRFERLRRKLVRQHRHLYDEQKEVIRHEQQYELR</sequence>
<dbReference type="Gene3D" id="1.10.1740.10">
    <property type="match status" value="1"/>
</dbReference>
<dbReference type="SUPFAM" id="SSF88946">
    <property type="entry name" value="Sigma2 domain of RNA polymerase sigma factors"/>
    <property type="match status" value="1"/>
</dbReference>
<dbReference type="InterPro" id="IPR039425">
    <property type="entry name" value="RNA_pol_sigma-70-like"/>
</dbReference>
<reference evidence="8 9" key="1">
    <citation type="journal article" date="2007" name="Int. J. Syst. Evol. Microbiol.">
        <title>Paenibacillus ginsengarvi sp. nov., isolated from soil from ginseng cultivation.</title>
        <authorList>
            <person name="Yoon M.H."/>
            <person name="Ten L.N."/>
            <person name="Im W.T."/>
        </authorList>
    </citation>
    <scope>NUCLEOTIDE SEQUENCE [LARGE SCALE GENOMIC DNA]</scope>
    <source>
        <strain evidence="8 9">KCTC 13059</strain>
    </source>
</reference>
<evidence type="ECO:0000256" key="4">
    <source>
        <dbReference type="ARBA" id="ARBA00023125"/>
    </source>
</evidence>
<evidence type="ECO:0000313" key="8">
    <source>
        <dbReference type="EMBL" id="RKN71227.1"/>
    </source>
</evidence>
<dbReference type="Pfam" id="PF04542">
    <property type="entry name" value="Sigma70_r2"/>
    <property type="match status" value="1"/>
</dbReference>
<dbReference type="GO" id="GO:0006352">
    <property type="term" value="P:DNA-templated transcription initiation"/>
    <property type="evidence" value="ECO:0007669"/>
    <property type="project" value="InterPro"/>
</dbReference>
<dbReference type="InterPro" id="IPR013325">
    <property type="entry name" value="RNA_pol_sigma_r2"/>
</dbReference>
<gene>
    <name evidence="8" type="ORF">D7M11_29475</name>
</gene>
<protein>
    <submittedName>
        <fullName evidence="8">RNA polymerase sigma factor</fullName>
    </submittedName>
</protein>
<evidence type="ECO:0000256" key="2">
    <source>
        <dbReference type="ARBA" id="ARBA00023015"/>
    </source>
</evidence>
<comment type="similarity">
    <text evidence="1">Belongs to the sigma-70 factor family. ECF subfamily.</text>
</comment>
<dbReference type="InterPro" id="IPR036388">
    <property type="entry name" value="WH-like_DNA-bd_sf"/>
</dbReference>
<keyword evidence="9" id="KW-1185">Reference proteome</keyword>
<evidence type="ECO:0000259" key="7">
    <source>
        <dbReference type="Pfam" id="PF08281"/>
    </source>
</evidence>
<dbReference type="EMBL" id="RBAH01000029">
    <property type="protein sequence ID" value="RKN71227.1"/>
    <property type="molecule type" value="Genomic_DNA"/>
</dbReference>
<dbReference type="InterPro" id="IPR013249">
    <property type="entry name" value="RNA_pol_sigma70_r4_t2"/>
</dbReference>
<dbReference type="GO" id="GO:0016987">
    <property type="term" value="F:sigma factor activity"/>
    <property type="evidence" value="ECO:0007669"/>
    <property type="project" value="UniProtKB-KW"/>
</dbReference>
<dbReference type="SUPFAM" id="SSF88659">
    <property type="entry name" value="Sigma3 and sigma4 domains of RNA polymerase sigma factors"/>
    <property type="match status" value="1"/>
</dbReference>
<keyword evidence="2" id="KW-0805">Transcription regulation</keyword>
<dbReference type="OrthoDB" id="2732687at2"/>
<dbReference type="InterPro" id="IPR013324">
    <property type="entry name" value="RNA_pol_sigma_r3/r4-like"/>
</dbReference>